<reference evidence="10 11" key="1">
    <citation type="submission" date="2024-01" db="EMBL/GenBank/DDBJ databases">
        <title>Sphingobacterium tenebrionis sp. nov., a novel endophyte isolated from tenebrio molitor intestines.</title>
        <authorList>
            <person name="Zhang C."/>
        </authorList>
    </citation>
    <scope>NUCLEOTIDE SEQUENCE [LARGE SCALE GENOMIC DNA]</scope>
    <source>
        <strain evidence="10 11">PU5-4</strain>
    </source>
</reference>
<evidence type="ECO:0000256" key="2">
    <source>
        <dbReference type="ARBA" id="ARBA00022475"/>
    </source>
</evidence>
<keyword evidence="7 8" id="KW-0472">Membrane</keyword>
<organism evidence="10 11">
    <name type="scientific">Sphingobacterium tenebrionis</name>
    <dbReference type="NCBI Taxonomy" id="3111775"/>
    <lineage>
        <taxon>Bacteria</taxon>
        <taxon>Pseudomonadati</taxon>
        <taxon>Bacteroidota</taxon>
        <taxon>Sphingobacteriia</taxon>
        <taxon>Sphingobacteriales</taxon>
        <taxon>Sphingobacteriaceae</taxon>
        <taxon>Sphingobacterium</taxon>
    </lineage>
</organism>
<comment type="caution">
    <text evidence="10">The sequence shown here is derived from an EMBL/GenBank/DDBJ whole genome shotgun (WGS) entry which is preliminary data.</text>
</comment>
<keyword evidence="2" id="KW-1003">Cell membrane</keyword>
<feature type="transmembrane region" description="Helical" evidence="8">
    <location>
        <begin position="9"/>
        <end position="27"/>
    </location>
</feature>
<dbReference type="InterPro" id="IPR050297">
    <property type="entry name" value="LipidA_mod_glycosyltrf_83"/>
</dbReference>
<feature type="transmembrane region" description="Helical" evidence="8">
    <location>
        <begin position="308"/>
        <end position="325"/>
    </location>
</feature>
<dbReference type="EC" id="2.4.-.-" evidence="10"/>
<feature type="transmembrane region" description="Helical" evidence="8">
    <location>
        <begin position="194"/>
        <end position="215"/>
    </location>
</feature>
<comment type="subcellular location">
    <subcellularLocation>
        <location evidence="1">Cell membrane</location>
        <topology evidence="1">Multi-pass membrane protein</topology>
    </subcellularLocation>
</comment>
<keyword evidence="5 8" id="KW-0812">Transmembrane</keyword>
<dbReference type="RefSeq" id="WP_134776846.1">
    <property type="nucleotide sequence ID" value="NZ_JAYLLN010000004.1"/>
</dbReference>
<feature type="transmembrane region" description="Helical" evidence="8">
    <location>
        <begin position="345"/>
        <end position="363"/>
    </location>
</feature>
<dbReference type="PANTHER" id="PTHR33908">
    <property type="entry name" value="MANNOSYLTRANSFERASE YKCB-RELATED"/>
    <property type="match status" value="1"/>
</dbReference>
<evidence type="ECO:0000313" key="10">
    <source>
        <dbReference type="EMBL" id="MEI5983955.1"/>
    </source>
</evidence>
<dbReference type="InterPro" id="IPR038731">
    <property type="entry name" value="RgtA/B/C-like"/>
</dbReference>
<dbReference type="PANTHER" id="PTHR33908:SF11">
    <property type="entry name" value="MEMBRANE PROTEIN"/>
    <property type="match status" value="1"/>
</dbReference>
<dbReference type="GO" id="GO:0016757">
    <property type="term" value="F:glycosyltransferase activity"/>
    <property type="evidence" value="ECO:0007669"/>
    <property type="project" value="UniProtKB-KW"/>
</dbReference>
<evidence type="ECO:0000256" key="4">
    <source>
        <dbReference type="ARBA" id="ARBA00022679"/>
    </source>
</evidence>
<evidence type="ECO:0000256" key="3">
    <source>
        <dbReference type="ARBA" id="ARBA00022676"/>
    </source>
</evidence>
<feature type="transmembrane region" description="Helical" evidence="8">
    <location>
        <begin position="99"/>
        <end position="121"/>
    </location>
</feature>
<gene>
    <name evidence="10" type="ORF">VJ786_03470</name>
</gene>
<evidence type="ECO:0000259" key="9">
    <source>
        <dbReference type="Pfam" id="PF13231"/>
    </source>
</evidence>
<evidence type="ECO:0000256" key="7">
    <source>
        <dbReference type="ARBA" id="ARBA00023136"/>
    </source>
</evidence>
<proteinExistence type="predicted"/>
<dbReference type="Pfam" id="PF13231">
    <property type="entry name" value="PMT_2"/>
    <property type="match status" value="1"/>
</dbReference>
<evidence type="ECO:0000256" key="6">
    <source>
        <dbReference type="ARBA" id="ARBA00022989"/>
    </source>
</evidence>
<sequence>MDKAFRIKLRWLILLSTLVRILFANLLELGNDEVYYYTYALQPDWNHFDHPPMIGFLIKFFTLNLHWVNTFSMRLGAIFLAALNTWIIACIVRRIANDRAAFIAAILFTASIYSSIISGIFILPDSICNTFWLAALYCMVLIVKPKDKKEQTEALLFLGVWIGLACMSKVHGIFLWLGFLAYLFLHQRSLLKNWAFYVSLIISGLIISPIVLWNIQHDFITWRFHGERVSLLDAGIQIHFFLQAFFGQVLYNNPLLCLIYAYLALAVIKNWKYHTQHCRKEIAVILYCGLPIIFIASFISLFKQVLPHWSGAGFFSIMILAAVWIDQELSLEKIRTVRKVFNGMLIFTLGFMILAVCIIRFYPGNPIGIKSGNELGKEDVSIEMIGWEQFAKEFEKIRSEDLEQKRMQENDPILVNKWFPAGHILFYVARPLGIPILGEGKLHDLHKFAWLNNMANPIQITDDAYYISPSNNHVEPYEIYGEDFESINLRKVIQQKRAGAVVRKWYVSS</sequence>
<feature type="transmembrane region" description="Helical" evidence="8">
    <location>
        <begin position="155"/>
        <end position="182"/>
    </location>
</feature>
<protein>
    <submittedName>
        <fullName evidence="10">Glycosyltransferase family 39 protein</fullName>
        <ecNumber evidence="10">2.4.-.-</ecNumber>
    </submittedName>
</protein>
<feature type="transmembrane region" description="Helical" evidence="8">
    <location>
        <begin position="283"/>
        <end position="302"/>
    </location>
</feature>
<keyword evidence="4 10" id="KW-0808">Transferase</keyword>
<dbReference type="EMBL" id="JAYLLN010000004">
    <property type="protein sequence ID" value="MEI5983955.1"/>
    <property type="molecule type" value="Genomic_DNA"/>
</dbReference>
<keyword evidence="3 10" id="KW-0328">Glycosyltransferase</keyword>
<feature type="transmembrane region" description="Helical" evidence="8">
    <location>
        <begin position="71"/>
        <end position="92"/>
    </location>
</feature>
<evidence type="ECO:0000256" key="8">
    <source>
        <dbReference type="SAM" id="Phobius"/>
    </source>
</evidence>
<name>A0ABU8I415_9SPHI</name>
<accession>A0ABU8I415</accession>
<keyword evidence="6 8" id="KW-1133">Transmembrane helix</keyword>
<evidence type="ECO:0000256" key="1">
    <source>
        <dbReference type="ARBA" id="ARBA00004651"/>
    </source>
</evidence>
<dbReference type="Proteomes" id="UP001363035">
    <property type="component" value="Unassembled WGS sequence"/>
</dbReference>
<evidence type="ECO:0000313" key="11">
    <source>
        <dbReference type="Proteomes" id="UP001363035"/>
    </source>
</evidence>
<keyword evidence="11" id="KW-1185">Reference proteome</keyword>
<feature type="transmembrane region" description="Helical" evidence="8">
    <location>
        <begin position="252"/>
        <end position="271"/>
    </location>
</feature>
<feature type="domain" description="Glycosyltransferase RgtA/B/C/D-like" evidence="9">
    <location>
        <begin position="49"/>
        <end position="213"/>
    </location>
</feature>
<feature type="transmembrane region" description="Helical" evidence="8">
    <location>
        <begin position="127"/>
        <end position="143"/>
    </location>
</feature>
<evidence type="ECO:0000256" key="5">
    <source>
        <dbReference type="ARBA" id="ARBA00022692"/>
    </source>
</evidence>